<dbReference type="InterPro" id="IPR016181">
    <property type="entry name" value="Acyl_CoA_acyltransferase"/>
</dbReference>
<dbReference type="InterPro" id="IPR054597">
    <property type="entry name" value="FeeM_cat"/>
</dbReference>
<dbReference type="OrthoDB" id="1160046at2"/>
<evidence type="ECO:0000313" key="2">
    <source>
        <dbReference type="EMBL" id="PMC24896.1"/>
    </source>
</evidence>
<name>A0A2N6QSG0_9BACT</name>
<dbReference type="RefSeq" id="WP_102696675.1">
    <property type="nucleotide sequence ID" value="NZ_PNGJ01000002.1"/>
</dbReference>
<evidence type="ECO:0000259" key="1">
    <source>
        <dbReference type="Pfam" id="PF21926"/>
    </source>
</evidence>
<dbReference type="Pfam" id="PF21926">
    <property type="entry name" value="FeeM"/>
    <property type="match status" value="1"/>
</dbReference>
<accession>A0A2N6QSG0</accession>
<organism evidence="2 3">
    <name type="scientific">Hoylesella buccalis</name>
    <dbReference type="NCBI Taxonomy" id="28127"/>
    <lineage>
        <taxon>Bacteria</taxon>
        <taxon>Pseudomonadati</taxon>
        <taxon>Bacteroidota</taxon>
        <taxon>Bacteroidia</taxon>
        <taxon>Bacteroidales</taxon>
        <taxon>Prevotellaceae</taxon>
        <taxon>Hoylesella</taxon>
    </lineage>
</organism>
<dbReference type="Proteomes" id="UP000235564">
    <property type="component" value="Unassembled WGS sequence"/>
</dbReference>
<dbReference type="AlphaFoldDB" id="A0A2N6QSG0"/>
<gene>
    <name evidence="2" type="ORF">CJ231_03000</name>
</gene>
<comment type="caution">
    <text evidence="2">The sequence shown here is derived from an EMBL/GenBank/DDBJ whole genome shotgun (WGS) entry which is preliminary data.</text>
</comment>
<dbReference type="Gene3D" id="3.40.630.30">
    <property type="match status" value="1"/>
</dbReference>
<evidence type="ECO:0000313" key="3">
    <source>
        <dbReference type="Proteomes" id="UP000235564"/>
    </source>
</evidence>
<feature type="domain" description="N-acyl amino acid synthase FeeM catalytic core" evidence="1">
    <location>
        <begin position="54"/>
        <end position="152"/>
    </location>
</feature>
<proteinExistence type="predicted"/>
<dbReference type="SUPFAM" id="SSF55729">
    <property type="entry name" value="Acyl-CoA N-acyltransferases (Nat)"/>
    <property type="match status" value="1"/>
</dbReference>
<dbReference type="EMBL" id="PNGJ01000002">
    <property type="protein sequence ID" value="PMC24896.1"/>
    <property type="molecule type" value="Genomic_DNA"/>
</dbReference>
<protein>
    <recommendedName>
        <fullName evidence="1">N-acyl amino acid synthase FeeM catalytic core domain-containing protein</fullName>
    </recommendedName>
</protein>
<reference evidence="2 3" key="1">
    <citation type="submission" date="2017-09" db="EMBL/GenBank/DDBJ databases">
        <title>Bacterial strain isolated from the female urinary microbiota.</title>
        <authorList>
            <person name="Thomas-White K."/>
            <person name="Kumar N."/>
            <person name="Forster S."/>
            <person name="Putonti C."/>
            <person name="Lawley T."/>
            <person name="Wolfe A.J."/>
        </authorList>
    </citation>
    <scope>NUCLEOTIDE SEQUENCE [LARGE SCALE GENOMIC DNA]</scope>
    <source>
        <strain evidence="2 3">UMB0536</strain>
    </source>
</reference>
<sequence length="248" mass="28908">MDRFITSYENITLWQITRASLPEVARFVVNENYKHHKSEKIEIRSFSKDYTSVLTEENAFFDYSSTIVAKNGFGDIVGTIRITHWNHNPHTLPLIKIFGNEIVNPQKLLNSYYHLWHIGRFAIKQEYGNNGKLFKLLMLYAISPIFKYKEGVLLAEADEKLLRVMKILRIDAHPLSKGKEYIGSMTIPMMVTKEGLTEFMLNNVSMAFDIRFDSGTVQLPERVKVLEGTHNYPFGYWAHNKDNRYLHI</sequence>